<evidence type="ECO:0000259" key="1">
    <source>
        <dbReference type="Pfam" id="PF03015"/>
    </source>
</evidence>
<gene>
    <name evidence="2" type="ORF">V1478_000037</name>
</gene>
<keyword evidence="3" id="KW-1185">Reference proteome</keyword>
<dbReference type="Proteomes" id="UP001607302">
    <property type="component" value="Unassembled WGS sequence"/>
</dbReference>
<sequence>MMTLRVDKQPRIIFLTVISKEKYYNNKKKKEEFHACNISFRSRLLEIYNKIHKMSNVLGYFSTVEWMYSNEKWNGLMRKLTSEDHELFFSDMKGFFQVILISRIFKAILDSASIETYRIFLIITWSVISKLCFSIRVTLIRVTSVCHVSTRKDPTFVTSMKLRQFELCKAENTSANK</sequence>
<reference evidence="2 3" key="1">
    <citation type="journal article" date="2024" name="Ann. Entomol. Soc. Am.">
        <title>Genomic analyses of the southern and eastern yellowjacket wasps (Hymenoptera: Vespidae) reveal evolutionary signatures of social life.</title>
        <authorList>
            <person name="Catto M.A."/>
            <person name="Caine P.B."/>
            <person name="Orr S.E."/>
            <person name="Hunt B.G."/>
            <person name="Goodisman M.A.D."/>
        </authorList>
    </citation>
    <scope>NUCLEOTIDE SEQUENCE [LARGE SCALE GENOMIC DNA]</scope>
    <source>
        <strain evidence="2">233</strain>
        <tissue evidence="2">Head and thorax</tissue>
    </source>
</reference>
<accession>A0ABD2C946</accession>
<organism evidence="2 3">
    <name type="scientific">Vespula squamosa</name>
    <name type="common">Southern yellow jacket</name>
    <name type="synonym">Wasp</name>
    <dbReference type="NCBI Taxonomy" id="30214"/>
    <lineage>
        <taxon>Eukaryota</taxon>
        <taxon>Metazoa</taxon>
        <taxon>Ecdysozoa</taxon>
        <taxon>Arthropoda</taxon>
        <taxon>Hexapoda</taxon>
        <taxon>Insecta</taxon>
        <taxon>Pterygota</taxon>
        <taxon>Neoptera</taxon>
        <taxon>Endopterygota</taxon>
        <taxon>Hymenoptera</taxon>
        <taxon>Apocrita</taxon>
        <taxon>Aculeata</taxon>
        <taxon>Vespoidea</taxon>
        <taxon>Vespidae</taxon>
        <taxon>Vespinae</taxon>
        <taxon>Vespula</taxon>
    </lineage>
</organism>
<proteinExistence type="predicted"/>
<name>A0ABD2C946_VESSQ</name>
<evidence type="ECO:0000313" key="2">
    <source>
        <dbReference type="EMBL" id="KAL2741581.1"/>
    </source>
</evidence>
<protein>
    <submittedName>
        <fullName evidence="2">Fatty acyl-CoA reductase wat-like isoform X1</fullName>
    </submittedName>
</protein>
<comment type="caution">
    <text evidence="2">The sequence shown here is derived from an EMBL/GenBank/DDBJ whole genome shotgun (WGS) entry which is preliminary data.</text>
</comment>
<dbReference type="Pfam" id="PF03015">
    <property type="entry name" value="Sterile"/>
    <property type="match status" value="1"/>
</dbReference>
<dbReference type="AlphaFoldDB" id="A0ABD2C946"/>
<evidence type="ECO:0000313" key="3">
    <source>
        <dbReference type="Proteomes" id="UP001607302"/>
    </source>
</evidence>
<feature type="domain" description="Fatty acyl-CoA reductase C-terminal" evidence="1">
    <location>
        <begin position="41"/>
        <end position="94"/>
    </location>
</feature>
<dbReference type="EMBL" id="JAUDFV010000009">
    <property type="protein sequence ID" value="KAL2741581.1"/>
    <property type="molecule type" value="Genomic_DNA"/>
</dbReference>
<dbReference type="InterPro" id="IPR033640">
    <property type="entry name" value="FAR_C"/>
</dbReference>